<proteinExistence type="predicted"/>
<gene>
    <name evidence="2" type="ORF">OBBRIDRAFT_808041</name>
</gene>
<name>A0A8E2AJW0_9APHY</name>
<organism evidence="2 3">
    <name type="scientific">Obba rivulosa</name>
    <dbReference type="NCBI Taxonomy" id="1052685"/>
    <lineage>
        <taxon>Eukaryota</taxon>
        <taxon>Fungi</taxon>
        <taxon>Dikarya</taxon>
        <taxon>Basidiomycota</taxon>
        <taxon>Agaricomycotina</taxon>
        <taxon>Agaricomycetes</taxon>
        <taxon>Polyporales</taxon>
        <taxon>Gelatoporiaceae</taxon>
        <taxon>Obba</taxon>
    </lineage>
</organism>
<dbReference type="Proteomes" id="UP000250043">
    <property type="component" value="Unassembled WGS sequence"/>
</dbReference>
<dbReference type="AlphaFoldDB" id="A0A8E2AJW0"/>
<evidence type="ECO:0000313" key="2">
    <source>
        <dbReference type="EMBL" id="OCH84709.1"/>
    </source>
</evidence>
<dbReference type="PROSITE" id="PS51257">
    <property type="entry name" value="PROKAR_LIPOPROTEIN"/>
    <property type="match status" value="1"/>
</dbReference>
<feature type="region of interest" description="Disordered" evidence="1">
    <location>
        <begin position="77"/>
        <end position="96"/>
    </location>
</feature>
<accession>A0A8E2AJW0</accession>
<dbReference type="EMBL" id="KV722643">
    <property type="protein sequence ID" value="OCH84709.1"/>
    <property type="molecule type" value="Genomic_DNA"/>
</dbReference>
<reference evidence="2 3" key="1">
    <citation type="submission" date="2016-07" db="EMBL/GenBank/DDBJ databases">
        <title>Draft genome of the white-rot fungus Obba rivulosa 3A-2.</title>
        <authorList>
            <consortium name="DOE Joint Genome Institute"/>
            <person name="Miettinen O."/>
            <person name="Riley R."/>
            <person name="Acob R."/>
            <person name="Barry K."/>
            <person name="Cullen D."/>
            <person name="De Vries R."/>
            <person name="Hainaut M."/>
            <person name="Hatakka A."/>
            <person name="Henrissat B."/>
            <person name="Hilden K."/>
            <person name="Kuo R."/>
            <person name="Labutti K."/>
            <person name="Lipzen A."/>
            <person name="Makela M.R."/>
            <person name="Sandor L."/>
            <person name="Spatafora J.W."/>
            <person name="Grigoriev I.V."/>
            <person name="Hibbett D.S."/>
        </authorList>
    </citation>
    <scope>NUCLEOTIDE SEQUENCE [LARGE SCALE GENOMIC DNA]</scope>
    <source>
        <strain evidence="2 3">3A-2</strain>
    </source>
</reference>
<protein>
    <submittedName>
        <fullName evidence="2">Uncharacterized protein</fullName>
    </submittedName>
</protein>
<evidence type="ECO:0000256" key="1">
    <source>
        <dbReference type="SAM" id="MobiDB-lite"/>
    </source>
</evidence>
<evidence type="ECO:0000313" key="3">
    <source>
        <dbReference type="Proteomes" id="UP000250043"/>
    </source>
</evidence>
<keyword evidence="3" id="KW-1185">Reference proteome</keyword>
<feature type="compositionally biased region" description="Basic and acidic residues" evidence="1">
    <location>
        <begin position="77"/>
        <end position="86"/>
    </location>
</feature>
<sequence>MTTSQCRMPAWGQIWIACSERSTRPLDLCVFDGAHDVGELVVHHLDGNADDGSLGIDMAAATDMRIAGLALGPGYEDEGRGLHSSEEEPAGTPSPCRVSAARLSLLENTLASSSRAMGDDEASDVLADTGHGCFSHKPNHEPRVRPQTNSCPVATGYFGVFFVVPCGVQGATELWVQLPRTPDTREAEAEDMLGLPDMPDTPFITSRPTTLLDFARVLYHTWIQSKTNILGAKNLKNLFRNLFNLQPNAKKIKDSRDKLKVSNPTIRTIYREIISSVLAVRPALGRHKRVHGRRRDSHSDRVGNKDEATPCALKCDSNAKRLYSILHQSSRQQMSCLRLDEPIIHAMIIAPDILIVPPLGPAEWLLLAEVRLHEPKAKLDGICMLAEVRTWCDYFSDMPSRVSCTTEIKVIPLSSRILLRESSAQAPDICENVEEVFTEKLFRKAVVE</sequence>